<reference evidence="2 3" key="1">
    <citation type="submission" date="2019-07" db="EMBL/GenBank/DDBJ databases">
        <authorList>
            <person name="Chang H.-W."/>
            <person name="Raman A."/>
            <person name="Venkatesh S."/>
            <person name="Gehrig J."/>
        </authorList>
    </citation>
    <scope>NUCLEOTIDE SEQUENCE [LARGE SCALE GENOMIC DNA]</scope>
    <source>
        <strain evidence="2">Blautia_wexlerae_LFYP_14</strain>
    </source>
</reference>
<dbReference type="RefSeq" id="WP_144137002.1">
    <property type="nucleotide sequence ID" value="NZ_CABHOF010000037.1"/>
</dbReference>
<dbReference type="EMBL" id="CABHOF010000037">
    <property type="protein sequence ID" value="VUX65124.1"/>
    <property type="molecule type" value="Genomic_DNA"/>
</dbReference>
<name>A0A564WSX3_9FIRM</name>
<keyword evidence="3" id="KW-1185">Reference proteome</keyword>
<sequence>MKFAEKLKKAMQELNLNQRQVVTMTGKSKGSVSQYLSGKQIPSEDVQSAIATSLGLASDYFTGMDQELQVMPQLEIRDGVIPRLDVTKAAKLMGMNHNTVRKGLQQGVFPWGYAVHTSDNRWSYFINAKRFAEVEGIAL</sequence>
<dbReference type="Gene3D" id="1.10.260.40">
    <property type="entry name" value="lambda repressor-like DNA-binding domains"/>
    <property type="match status" value="1"/>
</dbReference>
<feature type="domain" description="HTH cro/C1-type" evidence="1">
    <location>
        <begin position="7"/>
        <end position="61"/>
    </location>
</feature>
<dbReference type="PROSITE" id="PS50943">
    <property type="entry name" value="HTH_CROC1"/>
    <property type="match status" value="1"/>
</dbReference>
<dbReference type="InterPro" id="IPR010982">
    <property type="entry name" value="Lambda_DNA-bd_dom_sf"/>
</dbReference>
<dbReference type="Pfam" id="PF01381">
    <property type="entry name" value="HTH_3"/>
    <property type="match status" value="1"/>
</dbReference>
<dbReference type="AlphaFoldDB" id="A0A564WSX3"/>
<proteinExistence type="predicted"/>
<accession>A0A564WSX3</accession>
<dbReference type="CDD" id="cd00093">
    <property type="entry name" value="HTH_XRE"/>
    <property type="match status" value="1"/>
</dbReference>
<dbReference type="SMART" id="SM00530">
    <property type="entry name" value="HTH_XRE"/>
    <property type="match status" value="1"/>
</dbReference>
<dbReference type="GO" id="GO:0003677">
    <property type="term" value="F:DNA binding"/>
    <property type="evidence" value="ECO:0007669"/>
    <property type="project" value="InterPro"/>
</dbReference>
<dbReference type="SUPFAM" id="SSF47413">
    <property type="entry name" value="lambda repressor-like DNA-binding domains"/>
    <property type="match status" value="1"/>
</dbReference>
<evidence type="ECO:0000313" key="3">
    <source>
        <dbReference type="Proteomes" id="UP000366766"/>
    </source>
</evidence>
<evidence type="ECO:0000313" key="2">
    <source>
        <dbReference type="EMBL" id="VUX65124.1"/>
    </source>
</evidence>
<gene>
    <name evidence="2" type="ORF">BWLFYP14_01849</name>
</gene>
<dbReference type="Proteomes" id="UP000366766">
    <property type="component" value="Unassembled WGS sequence"/>
</dbReference>
<organism evidence="2 3">
    <name type="scientific">Blautia wexlerae</name>
    <dbReference type="NCBI Taxonomy" id="418240"/>
    <lineage>
        <taxon>Bacteria</taxon>
        <taxon>Bacillati</taxon>
        <taxon>Bacillota</taxon>
        <taxon>Clostridia</taxon>
        <taxon>Lachnospirales</taxon>
        <taxon>Lachnospiraceae</taxon>
        <taxon>Blautia</taxon>
    </lineage>
</organism>
<dbReference type="InterPro" id="IPR001387">
    <property type="entry name" value="Cro/C1-type_HTH"/>
</dbReference>
<protein>
    <submittedName>
        <fullName evidence="2">Helix-turn-helix</fullName>
    </submittedName>
</protein>
<evidence type="ECO:0000259" key="1">
    <source>
        <dbReference type="PROSITE" id="PS50943"/>
    </source>
</evidence>